<evidence type="ECO:0000313" key="2">
    <source>
        <dbReference type="EMBL" id="JAE18172.1"/>
    </source>
</evidence>
<dbReference type="AlphaFoldDB" id="A0A0A9G0Z5"/>
<feature type="compositionally biased region" description="Low complexity" evidence="1">
    <location>
        <begin position="40"/>
        <end position="49"/>
    </location>
</feature>
<reference evidence="2" key="1">
    <citation type="submission" date="2014-09" db="EMBL/GenBank/DDBJ databases">
        <authorList>
            <person name="Magalhaes I.L.F."/>
            <person name="Oliveira U."/>
            <person name="Santos F.R."/>
            <person name="Vidigal T.H.D.A."/>
            <person name="Brescovit A.D."/>
            <person name="Santos A.J."/>
        </authorList>
    </citation>
    <scope>NUCLEOTIDE SEQUENCE</scope>
    <source>
        <tissue evidence="2">Shoot tissue taken approximately 20 cm above the soil surface</tissue>
    </source>
</reference>
<evidence type="ECO:0000256" key="1">
    <source>
        <dbReference type="SAM" id="MobiDB-lite"/>
    </source>
</evidence>
<sequence length="116" mass="13871">MPARRRTASARTPSAPAWTASPTQQALSSRTMSPPRRWRSQQLQRTTRLLQRRRRQMPIMARSLLLWNRRRVLRRSHLSPHRKQRLKLRSRKVAMQQVLCRRLLVKSKCPIARLVF</sequence>
<protein>
    <submittedName>
        <fullName evidence="2">Uncharacterized protein</fullName>
    </submittedName>
</protein>
<reference evidence="2" key="2">
    <citation type="journal article" date="2015" name="Data Brief">
        <title>Shoot transcriptome of the giant reed, Arundo donax.</title>
        <authorList>
            <person name="Barrero R.A."/>
            <person name="Guerrero F.D."/>
            <person name="Moolhuijzen P."/>
            <person name="Goolsby J.A."/>
            <person name="Tidwell J."/>
            <person name="Bellgard S.E."/>
            <person name="Bellgard M.I."/>
        </authorList>
    </citation>
    <scope>NUCLEOTIDE SEQUENCE</scope>
    <source>
        <tissue evidence="2">Shoot tissue taken approximately 20 cm above the soil surface</tissue>
    </source>
</reference>
<proteinExistence type="predicted"/>
<dbReference type="EMBL" id="GBRH01179724">
    <property type="protein sequence ID" value="JAE18172.1"/>
    <property type="molecule type" value="Transcribed_RNA"/>
</dbReference>
<accession>A0A0A9G0Z5</accession>
<feature type="compositionally biased region" description="Low complexity" evidence="1">
    <location>
        <begin position="9"/>
        <end position="23"/>
    </location>
</feature>
<organism evidence="2">
    <name type="scientific">Arundo donax</name>
    <name type="common">Giant reed</name>
    <name type="synonym">Donax arundinaceus</name>
    <dbReference type="NCBI Taxonomy" id="35708"/>
    <lineage>
        <taxon>Eukaryota</taxon>
        <taxon>Viridiplantae</taxon>
        <taxon>Streptophyta</taxon>
        <taxon>Embryophyta</taxon>
        <taxon>Tracheophyta</taxon>
        <taxon>Spermatophyta</taxon>
        <taxon>Magnoliopsida</taxon>
        <taxon>Liliopsida</taxon>
        <taxon>Poales</taxon>
        <taxon>Poaceae</taxon>
        <taxon>PACMAD clade</taxon>
        <taxon>Arundinoideae</taxon>
        <taxon>Arundineae</taxon>
        <taxon>Arundo</taxon>
    </lineage>
</organism>
<name>A0A0A9G0Z5_ARUDO</name>
<feature type="region of interest" description="Disordered" evidence="1">
    <location>
        <begin position="1"/>
        <end position="52"/>
    </location>
</feature>